<sequence>MANCSQMLYAEDLNHLKQLVTSLPQPLEFPLVVKPSEGQGSVGVSKVTNTQQLYDAVTGIENYAQKSGVKSGVIVETYIDGPEIDANFVMLDGEVLFSEVVDNFPCTADDEEDQQTDSFLERDMVYPERLYVLHTRLGFELKITYVGFGGDGWTWLWAFDRMFAARLIQWS</sequence>
<evidence type="ECO:0000256" key="1">
    <source>
        <dbReference type="ARBA" id="ARBA00022598"/>
    </source>
</evidence>
<dbReference type="Proteomes" id="UP000005446">
    <property type="component" value="Unassembled WGS sequence"/>
</dbReference>
<evidence type="ECO:0000313" key="5">
    <source>
        <dbReference type="Proteomes" id="UP000005446"/>
    </source>
</evidence>
<evidence type="ECO:0000256" key="2">
    <source>
        <dbReference type="ARBA" id="ARBA00022741"/>
    </source>
</evidence>
<dbReference type="GO" id="GO:0016874">
    <property type="term" value="F:ligase activity"/>
    <property type="evidence" value="ECO:0007669"/>
    <property type="project" value="UniProtKB-KW"/>
</dbReference>
<dbReference type="GO" id="GO:0005524">
    <property type="term" value="F:ATP binding"/>
    <property type="evidence" value="ECO:0007669"/>
    <property type="project" value="UniProtKB-KW"/>
</dbReference>
<keyword evidence="5" id="KW-1185">Reference proteome</keyword>
<name>H0EN67_GLAL7</name>
<dbReference type="EMBL" id="AGUE01000101">
    <property type="protein sequence ID" value="EHK99987.1"/>
    <property type="molecule type" value="Genomic_DNA"/>
</dbReference>
<accession>H0EN67</accession>
<dbReference type="SUPFAM" id="SSF56059">
    <property type="entry name" value="Glutathione synthetase ATP-binding domain-like"/>
    <property type="match status" value="1"/>
</dbReference>
<reference evidence="4 5" key="1">
    <citation type="journal article" date="2012" name="Eukaryot. Cell">
        <title>Genome sequence of the fungus Glarea lozoyensis: the first genome sequence of a species from the Helotiaceae family.</title>
        <authorList>
            <person name="Youssar L."/>
            <person name="Gruening B.A."/>
            <person name="Erxleben A."/>
            <person name="Guenther S."/>
            <person name="Huettel W."/>
        </authorList>
    </citation>
    <scope>NUCLEOTIDE SEQUENCE [LARGE SCALE GENOMIC DNA]</scope>
    <source>
        <strain evidence="5">ATCC 74030 / MF5533</strain>
    </source>
</reference>
<evidence type="ECO:0000313" key="4">
    <source>
        <dbReference type="EMBL" id="EHK99987.1"/>
    </source>
</evidence>
<dbReference type="InParanoid" id="H0EN67"/>
<keyword evidence="1 4" id="KW-0436">Ligase</keyword>
<dbReference type="PANTHER" id="PTHR43585">
    <property type="entry name" value="FUMIPYRROLE BIOSYNTHESIS PROTEIN C"/>
    <property type="match status" value="1"/>
</dbReference>
<dbReference type="HOGENOM" id="CLU_1563015_0_0_1"/>
<keyword evidence="2" id="KW-0547">Nucleotide-binding</keyword>
<organism evidence="4 5">
    <name type="scientific">Glarea lozoyensis (strain ATCC 74030 / MF5533)</name>
    <dbReference type="NCBI Taxonomy" id="1104152"/>
    <lineage>
        <taxon>Eukaryota</taxon>
        <taxon>Fungi</taxon>
        <taxon>Dikarya</taxon>
        <taxon>Ascomycota</taxon>
        <taxon>Pezizomycotina</taxon>
        <taxon>Leotiomycetes</taxon>
        <taxon>Helotiales</taxon>
        <taxon>Helotiaceae</taxon>
        <taxon>Glarea</taxon>
    </lineage>
</organism>
<protein>
    <submittedName>
        <fullName evidence="4">Putative D-alanine--D-alanine ligase B</fullName>
    </submittedName>
</protein>
<dbReference type="PANTHER" id="PTHR43585:SF2">
    <property type="entry name" value="ATP-GRASP ENZYME FSQD"/>
    <property type="match status" value="1"/>
</dbReference>
<dbReference type="AlphaFoldDB" id="H0EN67"/>
<gene>
    <name evidence="4" type="ORF">M7I_4070</name>
</gene>
<comment type="caution">
    <text evidence="4">The sequence shown here is derived from an EMBL/GenBank/DDBJ whole genome shotgun (WGS) entry which is preliminary data.</text>
</comment>
<dbReference type="Gene3D" id="3.30.470.20">
    <property type="entry name" value="ATP-grasp fold, B domain"/>
    <property type="match status" value="1"/>
</dbReference>
<dbReference type="InterPro" id="IPR052032">
    <property type="entry name" value="ATP-dep_AA_Ligase"/>
</dbReference>
<proteinExistence type="predicted"/>
<evidence type="ECO:0000256" key="3">
    <source>
        <dbReference type="ARBA" id="ARBA00022840"/>
    </source>
</evidence>
<dbReference type="Pfam" id="PF13535">
    <property type="entry name" value="ATP-grasp_4"/>
    <property type="match status" value="1"/>
</dbReference>
<dbReference type="OrthoDB" id="434648at2759"/>
<keyword evidence="3" id="KW-0067">ATP-binding</keyword>